<feature type="transmembrane region" description="Helical" evidence="1">
    <location>
        <begin position="18"/>
        <end position="40"/>
    </location>
</feature>
<evidence type="ECO:0000256" key="1">
    <source>
        <dbReference type="SAM" id="Phobius"/>
    </source>
</evidence>
<accession>A0A1H0ZED3</accession>
<feature type="transmembrane region" description="Helical" evidence="1">
    <location>
        <begin position="108"/>
        <end position="132"/>
    </location>
</feature>
<sequence length="190" mass="19898">MSNVDSPTEHGFGGTGNWLLGGALGGVVGSLLFGVVLWFVDSAIITEAIPAIYGVEPIGTAGWIFHLVHGLVLGIVFGIIVSRNLILGTLMADVETGFIAAMGPGVRFALAGMVYGLAVWAILPLLVLPIWMSIGGIEDPGFPMLAFETLVGHLLYGLLLGALFSVFVESSQKAEEAEAPFEEATDTPQE</sequence>
<dbReference type="AlphaFoldDB" id="A0A1H0ZED3"/>
<feature type="transmembrane region" description="Helical" evidence="1">
    <location>
        <begin position="144"/>
        <end position="168"/>
    </location>
</feature>
<dbReference type="Proteomes" id="UP000198848">
    <property type="component" value="Unassembled WGS sequence"/>
</dbReference>
<keyword evidence="1" id="KW-1133">Transmembrane helix</keyword>
<gene>
    <name evidence="2" type="ORF">SAMN04489842_0249</name>
</gene>
<name>A0A1H0ZED3_NATTX</name>
<protein>
    <recommendedName>
        <fullName evidence="4">Histidine kinase</fullName>
    </recommendedName>
</protein>
<dbReference type="RefSeq" id="WP_090376152.1">
    <property type="nucleotide sequence ID" value="NZ_FNLC01000001.1"/>
</dbReference>
<dbReference type="OrthoDB" id="204680at2157"/>
<reference evidence="3" key="1">
    <citation type="submission" date="2016-10" db="EMBL/GenBank/DDBJ databases">
        <authorList>
            <person name="Varghese N."/>
            <person name="Submissions S."/>
        </authorList>
    </citation>
    <scope>NUCLEOTIDE SEQUENCE [LARGE SCALE GENOMIC DNA]</scope>
    <source>
        <strain evidence="3">DSM 24767</strain>
    </source>
</reference>
<evidence type="ECO:0000313" key="2">
    <source>
        <dbReference type="EMBL" id="SDQ25764.1"/>
    </source>
</evidence>
<proteinExistence type="predicted"/>
<keyword evidence="1" id="KW-0812">Transmembrane</keyword>
<keyword evidence="1" id="KW-0472">Membrane</keyword>
<evidence type="ECO:0008006" key="4">
    <source>
        <dbReference type="Google" id="ProtNLM"/>
    </source>
</evidence>
<organism evidence="2 3">
    <name type="scientific">Natronobacterium texcoconense</name>
    <dbReference type="NCBI Taxonomy" id="1095778"/>
    <lineage>
        <taxon>Archaea</taxon>
        <taxon>Methanobacteriati</taxon>
        <taxon>Methanobacteriota</taxon>
        <taxon>Stenosarchaea group</taxon>
        <taxon>Halobacteria</taxon>
        <taxon>Halobacteriales</taxon>
        <taxon>Natrialbaceae</taxon>
        <taxon>Natronobacterium</taxon>
    </lineage>
</organism>
<keyword evidence="3" id="KW-1185">Reference proteome</keyword>
<evidence type="ECO:0000313" key="3">
    <source>
        <dbReference type="Proteomes" id="UP000198848"/>
    </source>
</evidence>
<feature type="transmembrane region" description="Helical" evidence="1">
    <location>
        <begin position="60"/>
        <end position="81"/>
    </location>
</feature>
<dbReference type="EMBL" id="FNLC01000001">
    <property type="protein sequence ID" value="SDQ25764.1"/>
    <property type="molecule type" value="Genomic_DNA"/>
</dbReference>